<evidence type="ECO:0000256" key="1">
    <source>
        <dbReference type="SAM" id="MobiDB-lite"/>
    </source>
</evidence>
<comment type="caution">
    <text evidence="3">The sequence shown here is derived from an EMBL/GenBank/DDBJ whole genome shotgun (WGS) entry which is preliminary data.</text>
</comment>
<dbReference type="InterPro" id="IPR039923">
    <property type="entry name" value="Protodermal_1"/>
</dbReference>
<dbReference type="PANTHER" id="PTHR33210">
    <property type="entry name" value="PROTODERMAL FACTOR 1"/>
    <property type="match status" value="1"/>
</dbReference>
<evidence type="ECO:0000256" key="2">
    <source>
        <dbReference type="SAM" id="SignalP"/>
    </source>
</evidence>
<feature type="region of interest" description="Disordered" evidence="1">
    <location>
        <begin position="51"/>
        <end position="251"/>
    </location>
</feature>
<evidence type="ECO:0000313" key="3">
    <source>
        <dbReference type="EMBL" id="KAD7116777.1"/>
    </source>
</evidence>
<accession>A0A5N6PUK1</accession>
<keyword evidence="2" id="KW-0732">Signal</keyword>
<dbReference type="AlphaFoldDB" id="A0A5N6PUK1"/>
<dbReference type="OrthoDB" id="696797at2759"/>
<evidence type="ECO:0000313" key="4">
    <source>
        <dbReference type="Proteomes" id="UP000326396"/>
    </source>
</evidence>
<feature type="compositionally biased region" description="Basic and acidic residues" evidence="1">
    <location>
        <begin position="111"/>
        <end position="125"/>
    </location>
</feature>
<dbReference type="PANTHER" id="PTHR33210:SF23">
    <property type="entry name" value="PROTODERMAL FACTOR 1"/>
    <property type="match status" value="1"/>
</dbReference>
<dbReference type="EMBL" id="SZYD01000002">
    <property type="protein sequence ID" value="KAD7116777.1"/>
    <property type="molecule type" value="Genomic_DNA"/>
</dbReference>
<feature type="compositionally biased region" description="Pro residues" evidence="1">
    <location>
        <begin position="235"/>
        <end position="251"/>
    </location>
</feature>
<feature type="compositionally biased region" description="Pro residues" evidence="1">
    <location>
        <begin position="188"/>
        <end position="202"/>
    </location>
</feature>
<feature type="signal peptide" evidence="2">
    <location>
        <begin position="1"/>
        <end position="23"/>
    </location>
</feature>
<feature type="chain" id="PRO_5024439639" evidence="2">
    <location>
        <begin position="24"/>
        <end position="370"/>
    </location>
</feature>
<feature type="compositionally biased region" description="Low complexity" evidence="1">
    <location>
        <begin position="203"/>
        <end position="233"/>
    </location>
</feature>
<keyword evidence="4" id="KW-1185">Reference proteome</keyword>
<feature type="compositionally biased region" description="Pro residues" evidence="1">
    <location>
        <begin position="131"/>
        <end position="145"/>
    </location>
</feature>
<sequence length="370" mass="39266">MGARKTLKTGFLLWVFAVGLSSASSRFQDEKNLYFYYTPFSYGSSPPPFVYYQNPPPLNANDPPAVSYKNPPPARANDPPVVSSCQTPPPANNPPPAANKTPPAGNVSPPSHKDEHHQHPPEHKPVTQCFAPPPPSGYADPPLPSPMVAHSPPSQSPGVGPIESSDPTRSGNRYYPTPSITPSTDPAIDPPSTSPSTDPPSTPSTTPYTDPRSTSSATSPSTTHSTEPPSITPANTPPVPGNTFPSPPSSPNIPFIGGTCDFWRTHPHLLSDLLISWWRATLGRTMGLSGIPGIGSSMSFQEALSNTRNDGIGALYREGTASLLNSMVNNNFPFTTSRVADLFVVALASDKVAAAQAQIFKLANEGRLKQ</sequence>
<organism evidence="3 4">
    <name type="scientific">Mikania micrantha</name>
    <name type="common">bitter vine</name>
    <dbReference type="NCBI Taxonomy" id="192012"/>
    <lineage>
        <taxon>Eukaryota</taxon>
        <taxon>Viridiplantae</taxon>
        <taxon>Streptophyta</taxon>
        <taxon>Embryophyta</taxon>
        <taxon>Tracheophyta</taxon>
        <taxon>Spermatophyta</taxon>
        <taxon>Magnoliopsida</taxon>
        <taxon>eudicotyledons</taxon>
        <taxon>Gunneridae</taxon>
        <taxon>Pentapetalae</taxon>
        <taxon>asterids</taxon>
        <taxon>campanulids</taxon>
        <taxon>Asterales</taxon>
        <taxon>Asteraceae</taxon>
        <taxon>Asteroideae</taxon>
        <taxon>Heliantheae alliance</taxon>
        <taxon>Eupatorieae</taxon>
        <taxon>Mikania</taxon>
    </lineage>
</organism>
<reference evidence="3 4" key="1">
    <citation type="submission" date="2019-05" db="EMBL/GenBank/DDBJ databases">
        <title>Mikania micrantha, genome provides insights into the molecular mechanism of rapid growth.</title>
        <authorList>
            <person name="Liu B."/>
        </authorList>
    </citation>
    <scope>NUCLEOTIDE SEQUENCE [LARGE SCALE GENOMIC DNA]</scope>
    <source>
        <strain evidence="3">NLD-2019</strain>
        <tissue evidence="3">Leaf</tissue>
    </source>
</reference>
<gene>
    <name evidence="3" type="ORF">E3N88_04045</name>
</gene>
<feature type="compositionally biased region" description="Pro residues" evidence="1">
    <location>
        <begin position="87"/>
        <end position="97"/>
    </location>
</feature>
<dbReference type="Proteomes" id="UP000326396">
    <property type="component" value="Linkage Group LG10"/>
</dbReference>
<protein>
    <submittedName>
        <fullName evidence="3">Uncharacterized protein</fullName>
    </submittedName>
</protein>
<proteinExistence type="predicted"/>
<name>A0A5N6PUK1_9ASTR</name>